<name>A0A5C1E8E3_9RHOO</name>
<dbReference type="GO" id="GO:0016491">
    <property type="term" value="F:oxidoreductase activity"/>
    <property type="evidence" value="ECO:0007669"/>
    <property type="project" value="InterPro"/>
</dbReference>
<feature type="domain" description="DSBA-like thioredoxin" evidence="1">
    <location>
        <begin position="3"/>
        <end position="209"/>
    </location>
</feature>
<dbReference type="InterPro" id="IPR036249">
    <property type="entry name" value="Thioredoxin-like_sf"/>
</dbReference>
<reference evidence="2 3" key="1">
    <citation type="submission" date="2017-07" db="EMBL/GenBank/DDBJ databases">
        <title>Complete genome sequence of Oryzomicrobium terrae TPP412.</title>
        <authorList>
            <person name="Chiu L.-W."/>
            <person name="Lo K.-J."/>
            <person name="Tsai Y.-M."/>
            <person name="Lin S.-S."/>
            <person name="Kuo C.-H."/>
            <person name="Liu C.-T."/>
        </authorList>
    </citation>
    <scope>NUCLEOTIDE SEQUENCE [LARGE SCALE GENOMIC DNA]</scope>
    <source>
        <strain evidence="2 3">TPP412</strain>
    </source>
</reference>
<dbReference type="KEGG" id="otr:OTERR_10220"/>
<dbReference type="Proteomes" id="UP000323671">
    <property type="component" value="Chromosome"/>
</dbReference>
<evidence type="ECO:0000259" key="1">
    <source>
        <dbReference type="Pfam" id="PF01323"/>
    </source>
</evidence>
<dbReference type="EMBL" id="CP022579">
    <property type="protein sequence ID" value="QEL64498.1"/>
    <property type="molecule type" value="Genomic_DNA"/>
</dbReference>
<dbReference type="RefSeq" id="WP_054622345.1">
    <property type="nucleotide sequence ID" value="NZ_CP022579.1"/>
</dbReference>
<proteinExistence type="predicted"/>
<accession>A0A5C1E8E3</accession>
<gene>
    <name evidence="2" type="ORF">OTERR_10220</name>
</gene>
<dbReference type="CDD" id="cd03024">
    <property type="entry name" value="DsbA_FrnE"/>
    <property type="match status" value="1"/>
</dbReference>
<keyword evidence="3" id="KW-1185">Reference proteome</keyword>
<evidence type="ECO:0000313" key="3">
    <source>
        <dbReference type="Proteomes" id="UP000323671"/>
    </source>
</evidence>
<organism evidence="2 3">
    <name type="scientific">Oryzomicrobium terrae</name>
    <dbReference type="NCBI Taxonomy" id="1735038"/>
    <lineage>
        <taxon>Bacteria</taxon>
        <taxon>Pseudomonadati</taxon>
        <taxon>Pseudomonadota</taxon>
        <taxon>Betaproteobacteria</taxon>
        <taxon>Rhodocyclales</taxon>
        <taxon>Rhodocyclaceae</taxon>
        <taxon>Oryzomicrobium</taxon>
    </lineage>
</organism>
<dbReference type="InterPro" id="IPR001853">
    <property type="entry name" value="DSBA-like_thioredoxin_dom"/>
</dbReference>
<dbReference type="AlphaFoldDB" id="A0A5C1E8E3"/>
<dbReference type="Gene3D" id="3.40.30.10">
    <property type="entry name" value="Glutaredoxin"/>
    <property type="match status" value="1"/>
</dbReference>
<protein>
    <recommendedName>
        <fullName evidence="1">DSBA-like thioredoxin domain-containing protein</fullName>
    </recommendedName>
</protein>
<dbReference type="PANTHER" id="PTHR13887:SF41">
    <property type="entry name" value="THIOREDOXIN SUPERFAMILY PROTEIN"/>
    <property type="match status" value="1"/>
</dbReference>
<dbReference type="Pfam" id="PF01323">
    <property type="entry name" value="DSBA"/>
    <property type="match status" value="1"/>
</dbReference>
<sequence>MLTIDIVSDVVCPWCYIGKRRLEAALAELRRDRPELPVAIRWLPYFLNPDTPPQGEPYRPFLEAKFGGPEKLAETWARIKEAGNQVGIPFAFERIEVRANTLAAHRLIHHVQRTLPQATRDLVEGLFMVSFVEPRNLGDHEVLARIADAAGWDYQSALDFLAGDAEEEEVQALAERVQQMGVSSVPFFIFGGRLGVSGAQSPEVLRQAMDQAIAGAAAND</sequence>
<dbReference type="PANTHER" id="PTHR13887">
    <property type="entry name" value="GLUTATHIONE S-TRANSFERASE KAPPA"/>
    <property type="match status" value="1"/>
</dbReference>
<evidence type="ECO:0000313" key="2">
    <source>
        <dbReference type="EMBL" id="QEL64498.1"/>
    </source>
</evidence>
<dbReference type="SUPFAM" id="SSF52833">
    <property type="entry name" value="Thioredoxin-like"/>
    <property type="match status" value="1"/>
</dbReference>